<evidence type="ECO:0000313" key="9">
    <source>
        <dbReference type="EMBL" id="KAF9782589.1"/>
    </source>
</evidence>
<dbReference type="GO" id="GO:0000329">
    <property type="term" value="C:fungal-type vacuole membrane"/>
    <property type="evidence" value="ECO:0007669"/>
    <property type="project" value="TreeGrafter"/>
</dbReference>
<evidence type="ECO:0000256" key="3">
    <source>
        <dbReference type="ARBA" id="ARBA00022448"/>
    </source>
</evidence>
<comment type="similarity">
    <text evidence="2">Belongs to the SLC29A/ENT transporter (TC 2.A.57) family.</text>
</comment>
<dbReference type="Proteomes" id="UP000736335">
    <property type="component" value="Unassembled WGS sequence"/>
</dbReference>
<dbReference type="InterPro" id="IPR002259">
    <property type="entry name" value="Eqnu_transpt"/>
</dbReference>
<protein>
    <submittedName>
        <fullName evidence="9">Nucleoside transporter-domain-containing protein</fullName>
    </submittedName>
</protein>
<dbReference type="AlphaFoldDB" id="A0A9P6H9W0"/>
<evidence type="ECO:0000256" key="6">
    <source>
        <dbReference type="ARBA" id="ARBA00023136"/>
    </source>
</evidence>
<feature type="transmembrane region" description="Helical" evidence="8">
    <location>
        <begin position="160"/>
        <end position="192"/>
    </location>
</feature>
<feature type="transmembrane region" description="Helical" evidence="8">
    <location>
        <begin position="426"/>
        <end position="448"/>
    </location>
</feature>
<feature type="transmembrane region" description="Helical" evidence="8">
    <location>
        <begin position="356"/>
        <end position="377"/>
    </location>
</feature>
<accession>A0A9P6H9W0</accession>
<evidence type="ECO:0000256" key="1">
    <source>
        <dbReference type="ARBA" id="ARBA00004141"/>
    </source>
</evidence>
<feature type="transmembrane region" description="Helical" evidence="8">
    <location>
        <begin position="67"/>
        <end position="91"/>
    </location>
</feature>
<keyword evidence="3" id="KW-0813">Transport</keyword>
<reference evidence="9" key="2">
    <citation type="submission" date="2020-11" db="EMBL/GenBank/DDBJ databases">
        <authorList>
            <consortium name="DOE Joint Genome Institute"/>
            <person name="Kuo A."/>
            <person name="Miyauchi S."/>
            <person name="Kiss E."/>
            <person name="Drula E."/>
            <person name="Kohler A."/>
            <person name="Sanchez-Garcia M."/>
            <person name="Andreopoulos B."/>
            <person name="Barry K.W."/>
            <person name="Bonito G."/>
            <person name="Buee M."/>
            <person name="Carver A."/>
            <person name="Chen C."/>
            <person name="Cichocki N."/>
            <person name="Clum A."/>
            <person name="Culley D."/>
            <person name="Crous P.W."/>
            <person name="Fauchery L."/>
            <person name="Girlanda M."/>
            <person name="Hayes R."/>
            <person name="Keri Z."/>
            <person name="Labutti K."/>
            <person name="Lipzen A."/>
            <person name="Lombard V."/>
            <person name="Magnuson J."/>
            <person name="Maillard F."/>
            <person name="Morin E."/>
            <person name="Murat C."/>
            <person name="Nolan M."/>
            <person name="Ohm R."/>
            <person name="Pangilinan J."/>
            <person name="Pereira M."/>
            <person name="Perotto S."/>
            <person name="Peter M."/>
            <person name="Riley R."/>
            <person name="Sitrit Y."/>
            <person name="Stielow B."/>
            <person name="Szollosi G."/>
            <person name="Zifcakova L."/>
            <person name="Stursova M."/>
            <person name="Spatafora J.W."/>
            <person name="Tedersoo L."/>
            <person name="Vaario L.-M."/>
            <person name="Yamada A."/>
            <person name="Yan M."/>
            <person name="Wang P."/>
            <person name="Xu J."/>
            <person name="Bruns T."/>
            <person name="Baldrian P."/>
            <person name="Vilgalys R."/>
            <person name="Henrissat B."/>
            <person name="Grigoriev I.V."/>
            <person name="Hibbett D."/>
            <person name="Nagy L.G."/>
            <person name="Martin F.M."/>
        </authorList>
    </citation>
    <scope>NUCLEOTIDE SEQUENCE</scope>
    <source>
        <strain evidence="9">UH-Tt-Lm1</strain>
    </source>
</reference>
<evidence type="ECO:0000256" key="8">
    <source>
        <dbReference type="SAM" id="Phobius"/>
    </source>
</evidence>
<comment type="subcellular location">
    <subcellularLocation>
        <location evidence="1">Membrane</location>
        <topology evidence="1">Multi-pass membrane protein</topology>
    </subcellularLocation>
</comment>
<feature type="transmembrane region" description="Helical" evidence="8">
    <location>
        <begin position="204"/>
        <end position="222"/>
    </location>
</feature>
<feature type="transmembrane region" description="Helical" evidence="8">
    <location>
        <begin position="242"/>
        <end position="263"/>
    </location>
</feature>
<dbReference type="PANTHER" id="PTHR10332:SF88">
    <property type="entry name" value="EQUILIBRATIVE NUCLEOSIDE TRANSPORTER 1, ISOFORM A"/>
    <property type="match status" value="1"/>
</dbReference>
<dbReference type="EMBL" id="WIUZ02000011">
    <property type="protein sequence ID" value="KAF9782589.1"/>
    <property type="molecule type" value="Genomic_DNA"/>
</dbReference>
<dbReference type="Pfam" id="PF01733">
    <property type="entry name" value="Nucleoside_tran"/>
    <property type="match status" value="1"/>
</dbReference>
<evidence type="ECO:0000313" key="10">
    <source>
        <dbReference type="Proteomes" id="UP000736335"/>
    </source>
</evidence>
<comment type="caution">
    <text evidence="9">The sequence shown here is derived from an EMBL/GenBank/DDBJ whole genome shotgun (WGS) entry which is preliminary data.</text>
</comment>
<dbReference type="PIRSF" id="PIRSF016379">
    <property type="entry name" value="ENT"/>
    <property type="match status" value="1"/>
</dbReference>
<feature type="transmembrane region" description="Helical" evidence="8">
    <location>
        <begin position="135"/>
        <end position="154"/>
    </location>
</feature>
<dbReference type="PANTHER" id="PTHR10332">
    <property type="entry name" value="EQUILIBRATIVE NUCLEOSIDE TRANSPORTER"/>
    <property type="match status" value="1"/>
</dbReference>
<feature type="region of interest" description="Disordered" evidence="7">
    <location>
        <begin position="283"/>
        <end position="306"/>
    </location>
</feature>
<proteinExistence type="inferred from homology"/>
<feature type="transmembrane region" description="Helical" evidence="8">
    <location>
        <begin position="468"/>
        <end position="495"/>
    </location>
</feature>
<evidence type="ECO:0000256" key="4">
    <source>
        <dbReference type="ARBA" id="ARBA00022692"/>
    </source>
</evidence>
<feature type="transmembrane region" description="Helical" evidence="8">
    <location>
        <begin position="389"/>
        <end position="406"/>
    </location>
</feature>
<keyword evidence="10" id="KW-1185">Reference proteome</keyword>
<feature type="transmembrane region" description="Helical" evidence="8">
    <location>
        <begin position="103"/>
        <end position="123"/>
    </location>
</feature>
<dbReference type="GO" id="GO:0034257">
    <property type="term" value="F:nicotinamide riboside transmembrane transporter activity"/>
    <property type="evidence" value="ECO:0007669"/>
    <property type="project" value="TreeGrafter"/>
</dbReference>
<dbReference type="PRINTS" id="PR01130">
    <property type="entry name" value="DERENTRNSPRT"/>
</dbReference>
<dbReference type="GO" id="GO:0015205">
    <property type="term" value="F:nucleobase transmembrane transporter activity"/>
    <property type="evidence" value="ECO:0007669"/>
    <property type="project" value="TreeGrafter"/>
</dbReference>
<keyword evidence="4 8" id="KW-0812">Transmembrane</keyword>
<keyword evidence="6 8" id="KW-0472">Membrane</keyword>
<reference evidence="9" key="1">
    <citation type="journal article" date="2020" name="Nat. Commun.">
        <title>Large-scale genome sequencing of mycorrhizal fungi provides insights into the early evolution of symbiotic traits.</title>
        <authorList>
            <person name="Miyauchi S."/>
            <person name="Kiss E."/>
            <person name="Kuo A."/>
            <person name="Drula E."/>
            <person name="Kohler A."/>
            <person name="Sanchez-Garcia M."/>
            <person name="Morin E."/>
            <person name="Andreopoulos B."/>
            <person name="Barry K.W."/>
            <person name="Bonito G."/>
            <person name="Buee M."/>
            <person name="Carver A."/>
            <person name="Chen C."/>
            <person name="Cichocki N."/>
            <person name="Clum A."/>
            <person name="Culley D."/>
            <person name="Crous P.W."/>
            <person name="Fauchery L."/>
            <person name="Girlanda M."/>
            <person name="Hayes R.D."/>
            <person name="Keri Z."/>
            <person name="LaButti K."/>
            <person name="Lipzen A."/>
            <person name="Lombard V."/>
            <person name="Magnuson J."/>
            <person name="Maillard F."/>
            <person name="Murat C."/>
            <person name="Nolan M."/>
            <person name="Ohm R.A."/>
            <person name="Pangilinan J."/>
            <person name="Pereira M.F."/>
            <person name="Perotto S."/>
            <person name="Peter M."/>
            <person name="Pfister S."/>
            <person name="Riley R."/>
            <person name="Sitrit Y."/>
            <person name="Stielow J.B."/>
            <person name="Szollosi G."/>
            <person name="Zifcakova L."/>
            <person name="Stursova M."/>
            <person name="Spatafora J.W."/>
            <person name="Tedersoo L."/>
            <person name="Vaario L.M."/>
            <person name="Yamada A."/>
            <person name="Yan M."/>
            <person name="Wang P."/>
            <person name="Xu J."/>
            <person name="Bruns T."/>
            <person name="Baldrian P."/>
            <person name="Vilgalys R."/>
            <person name="Dunand C."/>
            <person name="Henrissat B."/>
            <person name="Grigoriev I.V."/>
            <person name="Hibbett D."/>
            <person name="Nagy L.G."/>
            <person name="Martin F.M."/>
        </authorList>
    </citation>
    <scope>NUCLEOTIDE SEQUENCE</scope>
    <source>
        <strain evidence="9">UH-Tt-Lm1</strain>
    </source>
</reference>
<evidence type="ECO:0000256" key="2">
    <source>
        <dbReference type="ARBA" id="ARBA00007965"/>
    </source>
</evidence>
<gene>
    <name evidence="9" type="ORF">BJ322DRAFT_1071753</name>
</gene>
<evidence type="ECO:0000256" key="7">
    <source>
        <dbReference type="SAM" id="MobiDB-lite"/>
    </source>
</evidence>
<evidence type="ECO:0000256" key="5">
    <source>
        <dbReference type="ARBA" id="ARBA00022989"/>
    </source>
</evidence>
<dbReference type="OrthoDB" id="10261753at2759"/>
<keyword evidence="5 8" id="KW-1133">Transmembrane helix</keyword>
<dbReference type="GO" id="GO:0005886">
    <property type="term" value="C:plasma membrane"/>
    <property type="evidence" value="ECO:0007669"/>
    <property type="project" value="TreeGrafter"/>
</dbReference>
<organism evidence="9 10">
    <name type="scientific">Thelephora terrestris</name>
    <dbReference type="NCBI Taxonomy" id="56493"/>
    <lineage>
        <taxon>Eukaryota</taxon>
        <taxon>Fungi</taxon>
        <taxon>Dikarya</taxon>
        <taxon>Basidiomycota</taxon>
        <taxon>Agaricomycotina</taxon>
        <taxon>Agaricomycetes</taxon>
        <taxon>Thelephorales</taxon>
        <taxon>Thelephoraceae</taxon>
        <taxon>Thelephora</taxon>
    </lineage>
</organism>
<feature type="transmembrane region" description="Helical" evidence="8">
    <location>
        <begin position="322"/>
        <end position="344"/>
    </location>
</feature>
<name>A0A9P6H9W0_9AGAM</name>
<sequence>MTTRGPGHCRPSNGHEYYHAVPQSPLAPNPVALSESLTESLVLDPENEEEVVEETALAIEVTPATRWVYFVFGCAVLLPWNAMITATPYFLAQLEGSSLQRVFPSYMSLIFTATNFGFLAHATATTKQASPSRRVFLGAATLAVTAFLLTVSTFTHPPAALFFIFVQVIGIVSSGAGSYYQTAVFAVASLFGAPAMQAVVSGQAAIGVAVSAIQLLSALASVNTAAAPAVMMEERAAEARSAFVFFALSTLFYIFSAGAYVWLMRTPAYVEMMDGRRSRRISLSMSQSSTADDEGAGLVSGRSRDTPSSPVARMISMIKTNLPFNFAVAWVFVVTLSVFPPITVSVLPMDPTTSRLIFGSIHFLVYNVGDFSGRLICSWPPLVIWSGRRLVILSLLRTLFIPAFLLCNVQSPLSPDVHQPVFSSDWVFMLILLAFGWSNGYVSTLGMIASASLEHNPRLKGRREDVDLAATVASFCLVGGLTVGSLISFAVSGVLCQCNPFS</sequence>